<organism evidence="1">
    <name type="scientific">marine metagenome</name>
    <dbReference type="NCBI Taxonomy" id="408172"/>
    <lineage>
        <taxon>unclassified sequences</taxon>
        <taxon>metagenomes</taxon>
        <taxon>ecological metagenomes</taxon>
    </lineage>
</organism>
<dbReference type="AlphaFoldDB" id="A0A381QW44"/>
<evidence type="ECO:0000313" key="1">
    <source>
        <dbReference type="EMBL" id="SUZ82809.1"/>
    </source>
</evidence>
<name>A0A381QW44_9ZZZZ</name>
<accession>A0A381QW44</accession>
<gene>
    <name evidence="1" type="ORF">METZ01_LOCUS35663</name>
</gene>
<sequence>MPDMMEEKIIEALKEATKVPNQGVILGIGDDAAVTEIK</sequence>
<feature type="non-terminal residue" evidence="1">
    <location>
        <position position="38"/>
    </location>
</feature>
<proteinExistence type="predicted"/>
<reference evidence="1" key="1">
    <citation type="submission" date="2018-05" db="EMBL/GenBank/DDBJ databases">
        <authorList>
            <person name="Lanie J.A."/>
            <person name="Ng W.-L."/>
            <person name="Kazmierczak K.M."/>
            <person name="Andrzejewski T.M."/>
            <person name="Davidsen T.M."/>
            <person name="Wayne K.J."/>
            <person name="Tettelin H."/>
            <person name="Glass J.I."/>
            <person name="Rusch D."/>
            <person name="Podicherti R."/>
            <person name="Tsui H.-C.T."/>
            <person name="Winkler M.E."/>
        </authorList>
    </citation>
    <scope>NUCLEOTIDE SEQUENCE</scope>
</reference>
<protein>
    <submittedName>
        <fullName evidence="1">Uncharacterized protein</fullName>
    </submittedName>
</protein>
<dbReference type="EMBL" id="UINC01001523">
    <property type="protein sequence ID" value="SUZ82809.1"/>
    <property type="molecule type" value="Genomic_DNA"/>
</dbReference>